<dbReference type="Proteomes" id="UP000014978">
    <property type="component" value="Unassembled WGS sequence"/>
</dbReference>
<sequence>MKRLLYDIDVYQIFNKVRSALDDGEKTRASNYTWRLWTMYILNPKANRDKLTFLRDYYIMNELTQPFEQIWTVNSAKTYPKEEGGKDRKNGIEIDHHNRCYQPLYTSNMTYNEELYNIHYPYNNYPYENKTLDDFYINPEYMDFENIYDHQKENIMNIDMTSKPKFQKPVKMPNNSSKKNKRGRKKLEEIYGKENIFCVHCGTKKTTLWRRWYNESFVCNACGLYFKLHNKPRPLKLQEKHIKRRDRGKIEKTKTNDEKHIFY</sequence>
<dbReference type="Pfam" id="PF00320">
    <property type="entry name" value="GATA"/>
    <property type="match status" value="1"/>
</dbReference>
<dbReference type="InParanoid" id="S7WB06"/>
<evidence type="ECO:0000256" key="6">
    <source>
        <dbReference type="PROSITE-ProRule" id="PRU00094"/>
    </source>
</evidence>
<dbReference type="STRING" id="1358809.S7WB06"/>
<dbReference type="InterPro" id="IPR039355">
    <property type="entry name" value="Transcription_factor_GATA"/>
</dbReference>
<organism evidence="9 10">
    <name type="scientific">Spraguea lophii (strain 42_110)</name>
    <name type="common">Microsporidian parasite</name>
    <dbReference type="NCBI Taxonomy" id="1358809"/>
    <lineage>
        <taxon>Eukaryota</taxon>
        <taxon>Fungi</taxon>
        <taxon>Fungi incertae sedis</taxon>
        <taxon>Microsporidia</taxon>
        <taxon>Spragueidae</taxon>
        <taxon>Spraguea</taxon>
    </lineage>
</organism>
<comment type="subcellular location">
    <subcellularLocation>
        <location evidence="1">Nucleus</location>
    </subcellularLocation>
</comment>
<protein>
    <submittedName>
        <fullName evidence="9">GATA-binding protein</fullName>
    </submittedName>
</protein>
<keyword evidence="10" id="KW-1185">Reference proteome</keyword>
<evidence type="ECO:0000313" key="10">
    <source>
        <dbReference type="Proteomes" id="UP000014978"/>
    </source>
</evidence>
<dbReference type="InterPro" id="IPR013088">
    <property type="entry name" value="Znf_NHR/GATA"/>
</dbReference>
<feature type="domain" description="GATA-type" evidence="8">
    <location>
        <begin position="192"/>
        <end position="245"/>
    </location>
</feature>
<name>S7WB06_SPRLO</name>
<dbReference type="PROSITE" id="PS50114">
    <property type="entry name" value="GATA_ZN_FINGER_2"/>
    <property type="match status" value="1"/>
</dbReference>
<dbReference type="SMART" id="SM00401">
    <property type="entry name" value="ZnF_GATA"/>
    <property type="match status" value="1"/>
</dbReference>
<dbReference type="CDD" id="cd00202">
    <property type="entry name" value="ZnF_GATA"/>
    <property type="match status" value="1"/>
</dbReference>
<dbReference type="GO" id="GO:0045944">
    <property type="term" value="P:positive regulation of transcription by RNA polymerase II"/>
    <property type="evidence" value="ECO:0007669"/>
    <property type="project" value="TreeGrafter"/>
</dbReference>
<dbReference type="Gene3D" id="3.30.50.10">
    <property type="entry name" value="Erythroid Transcription Factor GATA-1, subunit A"/>
    <property type="match status" value="1"/>
</dbReference>
<gene>
    <name evidence="9" type="ORF">SLOPH_386</name>
</gene>
<dbReference type="InterPro" id="IPR000679">
    <property type="entry name" value="Znf_GATA"/>
</dbReference>
<keyword evidence="5" id="KW-0539">Nucleus</keyword>
<feature type="region of interest" description="Disordered" evidence="7">
    <location>
        <begin position="166"/>
        <end position="185"/>
    </location>
</feature>
<keyword evidence="3 6" id="KW-0863">Zinc-finger</keyword>
<dbReference type="PRINTS" id="PR00619">
    <property type="entry name" value="GATAZNFINGER"/>
</dbReference>
<dbReference type="GO" id="GO:0000122">
    <property type="term" value="P:negative regulation of transcription by RNA polymerase II"/>
    <property type="evidence" value="ECO:0007669"/>
    <property type="project" value="TreeGrafter"/>
</dbReference>
<evidence type="ECO:0000256" key="2">
    <source>
        <dbReference type="ARBA" id="ARBA00022723"/>
    </source>
</evidence>
<dbReference type="PROSITE" id="PS00344">
    <property type="entry name" value="GATA_ZN_FINGER_1"/>
    <property type="match status" value="1"/>
</dbReference>
<evidence type="ECO:0000256" key="7">
    <source>
        <dbReference type="SAM" id="MobiDB-lite"/>
    </source>
</evidence>
<dbReference type="AlphaFoldDB" id="S7WB06"/>
<dbReference type="GO" id="GO:0000978">
    <property type="term" value="F:RNA polymerase II cis-regulatory region sequence-specific DNA binding"/>
    <property type="evidence" value="ECO:0007669"/>
    <property type="project" value="TreeGrafter"/>
</dbReference>
<accession>S7WB06</accession>
<evidence type="ECO:0000256" key="3">
    <source>
        <dbReference type="ARBA" id="ARBA00022771"/>
    </source>
</evidence>
<dbReference type="OrthoDB" id="515401at2759"/>
<dbReference type="GO" id="GO:0000981">
    <property type="term" value="F:DNA-binding transcription factor activity, RNA polymerase II-specific"/>
    <property type="evidence" value="ECO:0007669"/>
    <property type="project" value="TreeGrafter"/>
</dbReference>
<comment type="caution">
    <text evidence="9">The sequence shown here is derived from an EMBL/GenBank/DDBJ whole genome shotgun (WGS) entry which is preliminary data.</text>
</comment>
<keyword evidence="2" id="KW-0479">Metal-binding</keyword>
<evidence type="ECO:0000259" key="8">
    <source>
        <dbReference type="PROSITE" id="PS50114"/>
    </source>
</evidence>
<dbReference type="HOGENOM" id="CLU_1058348_0_0_1"/>
<dbReference type="GO" id="GO:0005634">
    <property type="term" value="C:nucleus"/>
    <property type="evidence" value="ECO:0007669"/>
    <property type="project" value="UniProtKB-SubCell"/>
</dbReference>
<keyword evidence="4" id="KW-0862">Zinc</keyword>
<evidence type="ECO:0000256" key="4">
    <source>
        <dbReference type="ARBA" id="ARBA00022833"/>
    </source>
</evidence>
<dbReference type="VEuPathDB" id="MicrosporidiaDB:SLOPH_386"/>
<dbReference type="EMBL" id="ATCN01000460">
    <property type="protein sequence ID" value="EPR78977.1"/>
    <property type="molecule type" value="Genomic_DNA"/>
</dbReference>
<dbReference type="PANTHER" id="PTHR10071">
    <property type="entry name" value="TRANSCRIPTION FACTOR GATA FAMILY MEMBER"/>
    <property type="match status" value="1"/>
</dbReference>
<dbReference type="SUPFAM" id="SSF57716">
    <property type="entry name" value="Glucocorticoid receptor-like (DNA-binding domain)"/>
    <property type="match status" value="1"/>
</dbReference>
<evidence type="ECO:0000313" key="9">
    <source>
        <dbReference type="EMBL" id="EPR78977.1"/>
    </source>
</evidence>
<evidence type="ECO:0000256" key="1">
    <source>
        <dbReference type="ARBA" id="ARBA00004123"/>
    </source>
</evidence>
<evidence type="ECO:0000256" key="5">
    <source>
        <dbReference type="ARBA" id="ARBA00023242"/>
    </source>
</evidence>
<proteinExistence type="predicted"/>
<dbReference type="PANTHER" id="PTHR10071:SF281">
    <property type="entry name" value="BOX A-BINDING FACTOR-RELATED"/>
    <property type="match status" value="1"/>
</dbReference>
<reference evidence="10" key="1">
    <citation type="journal article" date="2013" name="PLoS Genet.">
        <title>The genome of Spraguea lophii and the basis of host-microsporidian interactions.</title>
        <authorList>
            <person name="Campbell S.E."/>
            <person name="Williams T.A."/>
            <person name="Yousuf A."/>
            <person name="Soanes D.M."/>
            <person name="Paszkiewicz K.H."/>
            <person name="Williams B.A.P."/>
        </authorList>
    </citation>
    <scope>NUCLEOTIDE SEQUENCE [LARGE SCALE GENOMIC DNA]</scope>
    <source>
        <strain evidence="10">42_110</strain>
    </source>
</reference>
<dbReference type="GO" id="GO:0008270">
    <property type="term" value="F:zinc ion binding"/>
    <property type="evidence" value="ECO:0007669"/>
    <property type="project" value="UniProtKB-KW"/>
</dbReference>